<dbReference type="GO" id="GO:0005737">
    <property type="term" value="C:cytoplasm"/>
    <property type="evidence" value="ECO:0007669"/>
    <property type="project" value="TreeGrafter"/>
</dbReference>
<feature type="domain" description="Ubiquitin-like" evidence="4">
    <location>
        <begin position="49"/>
        <end position="119"/>
    </location>
</feature>
<dbReference type="GO" id="GO:0000774">
    <property type="term" value="F:adenyl-nucleotide exchange factor activity"/>
    <property type="evidence" value="ECO:0007669"/>
    <property type="project" value="TreeGrafter"/>
</dbReference>
<dbReference type="OrthoDB" id="417450at2759"/>
<dbReference type="PROSITE" id="PS51035">
    <property type="entry name" value="BAG"/>
    <property type="match status" value="1"/>
</dbReference>
<dbReference type="Proteomes" id="UP000541444">
    <property type="component" value="Unassembled WGS sequence"/>
</dbReference>
<keyword evidence="1" id="KW-0143">Chaperone</keyword>
<feature type="compositionally biased region" description="Polar residues" evidence="3">
    <location>
        <begin position="307"/>
        <end position="316"/>
    </location>
</feature>
<protein>
    <recommendedName>
        <fullName evidence="8">BAG family molecular chaperone regulator 1</fullName>
    </recommendedName>
</protein>
<evidence type="ECO:0000313" key="6">
    <source>
        <dbReference type="EMBL" id="KAF6154416.1"/>
    </source>
</evidence>
<comment type="caution">
    <text evidence="6">The sequence shown here is derived from an EMBL/GenBank/DDBJ whole genome shotgun (WGS) entry which is preliminary data.</text>
</comment>
<feature type="domain" description="BAG" evidence="5">
    <location>
        <begin position="144"/>
        <end position="222"/>
    </location>
</feature>
<dbReference type="InterPro" id="IPR039773">
    <property type="entry name" value="BAG_chaperone_regulator"/>
</dbReference>
<dbReference type="AlphaFoldDB" id="A0A7J7MHP4"/>
<evidence type="ECO:0000259" key="4">
    <source>
        <dbReference type="PROSITE" id="PS50053"/>
    </source>
</evidence>
<evidence type="ECO:0000256" key="1">
    <source>
        <dbReference type="ARBA" id="ARBA00023186"/>
    </source>
</evidence>
<dbReference type="PANTHER" id="PTHR12329:SF11">
    <property type="entry name" value="BAG FAMILY MOLECULAR CHAPERONE REGULATOR 1"/>
    <property type="match status" value="1"/>
</dbReference>
<dbReference type="Gene3D" id="1.20.58.120">
    <property type="entry name" value="BAG domain"/>
    <property type="match status" value="1"/>
</dbReference>
<dbReference type="GO" id="GO:0051087">
    <property type="term" value="F:protein-folding chaperone binding"/>
    <property type="evidence" value="ECO:0007669"/>
    <property type="project" value="InterPro"/>
</dbReference>
<dbReference type="GO" id="GO:0050821">
    <property type="term" value="P:protein stabilization"/>
    <property type="evidence" value="ECO:0007669"/>
    <property type="project" value="TreeGrafter"/>
</dbReference>
<evidence type="ECO:0000313" key="7">
    <source>
        <dbReference type="Proteomes" id="UP000541444"/>
    </source>
</evidence>
<accession>A0A7J7MHP4</accession>
<feature type="compositionally biased region" description="Polar residues" evidence="3">
    <location>
        <begin position="234"/>
        <end position="243"/>
    </location>
</feature>
<name>A0A7J7MHP4_9MAGN</name>
<gene>
    <name evidence="6" type="ORF">GIB67_028308</name>
</gene>
<evidence type="ECO:0008006" key="8">
    <source>
        <dbReference type="Google" id="ProtNLM"/>
    </source>
</evidence>
<organism evidence="6 7">
    <name type="scientific">Kingdonia uniflora</name>
    <dbReference type="NCBI Taxonomy" id="39325"/>
    <lineage>
        <taxon>Eukaryota</taxon>
        <taxon>Viridiplantae</taxon>
        <taxon>Streptophyta</taxon>
        <taxon>Embryophyta</taxon>
        <taxon>Tracheophyta</taxon>
        <taxon>Spermatophyta</taxon>
        <taxon>Magnoliopsida</taxon>
        <taxon>Ranunculales</taxon>
        <taxon>Circaeasteraceae</taxon>
        <taxon>Kingdonia</taxon>
    </lineage>
</organism>
<sequence length="382" mass="42355">MMRIPIMSPKSSDGGVESEVVEWEVRPGGMLVQKRTPESEKGVSLPPSPTIRVKVKYGSIYHQVYINSQATFGELKKKLAAPTGLDPQDQKLLYKDKERDSKTYLDVVGVKDRSKILLLEDPTSQERRYIEMQKTAKMEKASKSISGISLEVDKLAAQVSSLETVISKGGKVAENDVLNLIELLMSQLIKLDGIVADGDAKLQRRMQVKRVQKCVESLDLMKINIATPYSNGVHSQIPRSNGVPSKFPLGSGVPNKSPLSNGAPYKSPLSNGVQDQSPRSNEVHAPFPFTNGGQTLMPRSNGDRTPVMQQRQQKLSAGQMPVPIQPKQQRQEHRPPQHDSAAKDIVVTTKWETFDLAPGLMHLQNPNTSTPTPNKLNWEFFE</sequence>
<comment type="function">
    <text evidence="2">Co-chaperone that regulates diverse cellular pathways, such as programmed cell death and stress responses.</text>
</comment>
<dbReference type="InterPro" id="IPR000626">
    <property type="entry name" value="Ubiquitin-like_dom"/>
</dbReference>
<feature type="compositionally biased region" description="Basic and acidic residues" evidence="3">
    <location>
        <begin position="329"/>
        <end position="342"/>
    </location>
</feature>
<dbReference type="InterPro" id="IPR003103">
    <property type="entry name" value="BAG_domain"/>
</dbReference>
<feature type="region of interest" description="Disordered" evidence="3">
    <location>
        <begin position="234"/>
        <end position="344"/>
    </location>
</feature>
<dbReference type="InterPro" id="IPR029071">
    <property type="entry name" value="Ubiquitin-like_domsf"/>
</dbReference>
<dbReference type="SMART" id="SM00264">
    <property type="entry name" value="BAG"/>
    <property type="match status" value="1"/>
</dbReference>
<dbReference type="SUPFAM" id="SSF54236">
    <property type="entry name" value="Ubiquitin-like"/>
    <property type="match status" value="1"/>
</dbReference>
<feature type="compositionally biased region" description="Polar residues" evidence="3">
    <location>
        <begin position="268"/>
        <end position="280"/>
    </location>
</feature>
<dbReference type="Gene3D" id="3.10.20.90">
    <property type="entry name" value="Phosphatidylinositol 3-kinase Catalytic Subunit, Chain A, domain 1"/>
    <property type="match status" value="1"/>
</dbReference>
<dbReference type="EMBL" id="JACGCM010001497">
    <property type="protein sequence ID" value="KAF6154416.1"/>
    <property type="molecule type" value="Genomic_DNA"/>
</dbReference>
<evidence type="ECO:0000256" key="3">
    <source>
        <dbReference type="SAM" id="MobiDB-lite"/>
    </source>
</evidence>
<dbReference type="PANTHER" id="PTHR12329">
    <property type="entry name" value="BCL2-ASSOCIATED ATHANOGENE"/>
    <property type="match status" value="1"/>
</dbReference>
<reference evidence="6 7" key="1">
    <citation type="journal article" date="2020" name="IScience">
        <title>Genome Sequencing of the Endangered Kingdonia uniflora (Circaeasteraceae, Ranunculales) Reveals Potential Mechanisms of Evolutionary Specialization.</title>
        <authorList>
            <person name="Sun Y."/>
            <person name="Deng T."/>
            <person name="Zhang A."/>
            <person name="Moore M.J."/>
            <person name="Landis J.B."/>
            <person name="Lin N."/>
            <person name="Zhang H."/>
            <person name="Zhang X."/>
            <person name="Huang J."/>
            <person name="Zhang X."/>
            <person name="Sun H."/>
            <person name="Wang H."/>
        </authorList>
    </citation>
    <scope>NUCLEOTIDE SEQUENCE [LARGE SCALE GENOMIC DNA]</scope>
    <source>
        <strain evidence="6">TB1705</strain>
        <tissue evidence="6">Leaf</tissue>
    </source>
</reference>
<dbReference type="PROSITE" id="PS50053">
    <property type="entry name" value="UBIQUITIN_2"/>
    <property type="match status" value="1"/>
</dbReference>
<dbReference type="SUPFAM" id="SSF63491">
    <property type="entry name" value="BAG domain"/>
    <property type="match status" value="1"/>
</dbReference>
<dbReference type="Pfam" id="PF00240">
    <property type="entry name" value="ubiquitin"/>
    <property type="match status" value="1"/>
</dbReference>
<keyword evidence="7" id="KW-1185">Reference proteome</keyword>
<proteinExistence type="predicted"/>
<dbReference type="Pfam" id="PF02179">
    <property type="entry name" value="BAG"/>
    <property type="match status" value="1"/>
</dbReference>
<dbReference type="FunFam" id="3.10.20.90:FF:000298">
    <property type="entry name" value="BAG family molecular chaperone regulator 1"/>
    <property type="match status" value="1"/>
</dbReference>
<evidence type="ECO:0000256" key="2">
    <source>
        <dbReference type="ARBA" id="ARBA00058673"/>
    </source>
</evidence>
<dbReference type="InterPro" id="IPR036533">
    <property type="entry name" value="BAG_dom_sf"/>
</dbReference>
<evidence type="ECO:0000259" key="5">
    <source>
        <dbReference type="PROSITE" id="PS51035"/>
    </source>
</evidence>